<reference evidence="2 3" key="1">
    <citation type="submission" date="2015-07" db="EMBL/GenBank/DDBJ databases">
        <title>Emmonsia species relationships and genome sequence.</title>
        <authorList>
            <person name="Cuomo C.A."/>
            <person name="Schwartz I.S."/>
            <person name="Kenyon C."/>
            <person name="de Hoog G.S."/>
            <person name="Govender N.P."/>
            <person name="Botha A."/>
            <person name="Moreno L."/>
            <person name="de Vries M."/>
            <person name="Munoz J.F."/>
            <person name="Stielow J.B."/>
        </authorList>
    </citation>
    <scope>NUCLEOTIDE SEQUENCE [LARGE SCALE GENOMIC DNA]</scope>
    <source>
        <strain evidence="2 3">CBS 136260</strain>
    </source>
</reference>
<accession>A0A1B7NJV8</accession>
<feature type="region of interest" description="Disordered" evidence="1">
    <location>
        <begin position="1"/>
        <end position="23"/>
    </location>
</feature>
<protein>
    <submittedName>
        <fullName evidence="2">Uncharacterized protein</fullName>
    </submittedName>
</protein>
<evidence type="ECO:0000256" key="1">
    <source>
        <dbReference type="SAM" id="MobiDB-lite"/>
    </source>
</evidence>
<gene>
    <name evidence="2" type="ORF">ACJ72_08684</name>
</gene>
<dbReference type="OrthoDB" id="10523015at2759"/>
<dbReference type="AlphaFoldDB" id="A0A1B7NJV8"/>
<dbReference type="EMBL" id="LGUA01003646">
    <property type="protein sequence ID" value="OAX77022.1"/>
    <property type="molecule type" value="Genomic_DNA"/>
</dbReference>
<organism evidence="2 3">
    <name type="scientific">Emergomyces africanus</name>
    <dbReference type="NCBI Taxonomy" id="1955775"/>
    <lineage>
        <taxon>Eukaryota</taxon>
        <taxon>Fungi</taxon>
        <taxon>Dikarya</taxon>
        <taxon>Ascomycota</taxon>
        <taxon>Pezizomycotina</taxon>
        <taxon>Eurotiomycetes</taxon>
        <taxon>Eurotiomycetidae</taxon>
        <taxon>Onygenales</taxon>
        <taxon>Ajellomycetaceae</taxon>
        <taxon>Emergomyces</taxon>
    </lineage>
</organism>
<name>A0A1B7NJV8_9EURO</name>
<evidence type="ECO:0000313" key="2">
    <source>
        <dbReference type="EMBL" id="OAX77022.1"/>
    </source>
</evidence>
<keyword evidence="3" id="KW-1185">Reference proteome</keyword>
<proteinExistence type="predicted"/>
<evidence type="ECO:0000313" key="3">
    <source>
        <dbReference type="Proteomes" id="UP000091918"/>
    </source>
</evidence>
<comment type="caution">
    <text evidence="2">The sequence shown here is derived from an EMBL/GenBank/DDBJ whole genome shotgun (WGS) entry which is preliminary data.</text>
</comment>
<dbReference type="Proteomes" id="UP000091918">
    <property type="component" value="Unassembled WGS sequence"/>
</dbReference>
<sequence>MIMPSSKKKKKKKKMMKKKRKKRKKLVVIIKKKIFFHKCFTAVITALSIKHQIRKNSIELINVKDMKIEHLHHKNVFLWGKISHIECLLKMIIDFVKKS</sequence>